<sequence>MAEADDVPPLEDMSEMLQQVEQLREHKKKGMPTNGTSHHHIEQNGTKVNIKDDHTKTHSDKTTTKTVKKEETMPTAKSGGDNNGGFGGMKKGFLFGGNSSKSKPKKSEIVNKKQTKKDSDDLTFIKKDEQETSSQFKFPEVEQAMKQTSSLLDNKEWVTDELLENVQKNERLARRLQDPTFARALTEFQTNPQAAALKYQNNPEFQETFQDFCGIMGDHFGKMGENSPGAGAPIPPPKVQELHTKTPGGGADLSVRSSTNPNQPTAEDERKMQDILSNPEIRDIMMDQWIQKLFEKMRTDPVSGQRFLQEADVDKKKKIQKLVDAGLLQFQR</sequence>
<evidence type="ECO:0000313" key="5">
    <source>
        <dbReference type="Proteomes" id="UP000242188"/>
    </source>
</evidence>
<feature type="domain" description="STI1/HOP DP" evidence="3">
    <location>
        <begin position="161"/>
        <end position="210"/>
    </location>
</feature>
<proteinExistence type="predicted"/>
<feature type="compositionally biased region" description="Basic and acidic residues" evidence="2">
    <location>
        <begin position="105"/>
        <end position="130"/>
    </location>
</feature>
<feature type="compositionally biased region" description="Polar residues" evidence="2">
    <location>
        <begin position="255"/>
        <end position="265"/>
    </location>
</feature>
<feature type="compositionally biased region" description="Gly residues" evidence="2">
    <location>
        <begin position="81"/>
        <end position="90"/>
    </location>
</feature>
<feature type="compositionally biased region" description="Basic and acidic residues" evidence="2">
    <location>
        <begin position="49"/>
        <end position="72"/>
    </location>
</feature>
<evidence type="ECO:0000259" key="3">
    <source>
        <dbReference type="Pfam" id="PF17830"/>
    </source>
</evidence>
<dbReference type="Proteomes" id="UP000242188">
    <property type="component" value="Unassembled WGS sequence"/>
</dbReference>
<keyword evidence="5" id="KW-1185">Reference proteome</keyword>
<feature type="region of interest" description="Disordered" evidence="2">
    <location>
        <begin position="1"/>
        <end position="137"/>
    </location>
</feature>
<dbReference type="Pfam" id="PF17830">
    <property type="entry name" value="STI1-HOP_DP"/>
    <property type="match status" value="1"/>
</dbReference>
<evidence type="ECO:0000313" key="4">
    <source>
        <dbReference type="EMBL" id="OWF38905.1"/>
    </source>
</evidence>
<organism evidence="4 5">
    <name type="scientific">Mizuhopecten yessoensis</name>
    <name type="common">Japanese scallop</name>
    <name type="synonym">Patinopecten yessoensis</name>
    <dbReference type="NCBI Taxonomy" id="6573"/>
    <lineage>
        <taxon>Eukaryota</taxon>
        <taxon>Metazoa</taxon>
        <taxon>Spiralia</taxon>
        <taxon>Lophotrochozoa</taxon>
        <taxon>Mollusca</taxon>
        <taxon>Bivalvia</taxon>
        <taxon>Autobranchia</taxon>
        <taxon>Pteriomorphia</taxon>
        <taxon>Pectinida</taxon>
        <taxon>Pectinoidea</taxon>
        <taxon>Pectinidae</taxon>
        <taxon>Mizuhopecten</taxon>
    </lineage>
</organism>
<protein>
    <recommendedName>
        <fullName evidence="3">STI1/HOP DP domain-containing protein</fullName>
    </recommendedName>
</protein>
<comment type="caution">
    <text evidence="4">The sequence shown here is derived from an EMBL/GenBank/DDBJ whole genome shotgun (WGS) entry which is preliminary data.</text>
</comment>
<feature type="region of interest" description="Disordered" evidence="2">
    <location>
        <begin position="223"/>
        <end position="272"/>
    </location>
</feature>
<reference evidence="4 5" key="1">
    <citation type="journal article" date="2017" name="Nat. Ecol. Evol.">
        <title>Scallop genome provides insights into evolution of bilaterian karyotype and development.</title>
        <authorList>
            <person name="Wang S."/>
            <person name="Zhang J."/>
            <person name="Jiao W."/>
            <person name="Li J."/>
            <person name="Xun X."/>
            <person name="Sun Y."/>
            <person name="Guo X."/>
            <person name="Huan P."/>
            <person name="Dong B."/>
            <person name="Zhang L."/>
            <person name="Hu X."/>
            <person name="Sun X."/>
            <person name="Wang J."/>
            <person name="Zhao C."/>
            <person name="Wang Y."/>
            <person name="Wang D."/>
            <person name="Huang X."/>
            <person name="Wang R."/>
            <person name="Lv J."/>
            <person name="Li Y."/>
            <person name="Zhang Z."/>
            <person name="Liu B."/>
            <person name="Lu W."/>
            <person name="Hui Y."/>
            <person name="Liang J."/>
            <person name="Zhou Z."/>
            <person name="Hou R."/>
            <person name="Li X."/>
            <person name="Liu Y."/>
            <person name="Li H."/>
            <person name="Ning X."/>
            <person name="Lin Y."/>
            <person name="Zhao L."/>
            <person name="Xing Q."/>
            <person name="Dou J."/>
            <person name="Li Y."/>
            <person name="Mao J."/>
            <person name="Guo H."/>
            <person name="Dou H."/>
            <person name="Li T."/>
            <person name="Mu C."/>
            <person name="Jiang W."/>
            <person name="Fu Q."/>
            <person name="Fu X."/>
            <person name="Miao Y."/>
            <person name="Liu J."/>
            <person name="Yu Q."/>
            <person name="Li R."/>
            <person name="Liao H."/>
            <person name="Li X."/>
            <person name="Kong Y."/>
            <person name="Jiang Z."/>
            <person name="Chourrout D."/>
            <person name="Li R."/>
            <person name="Bao Z."/>
        </authorList>
    </citation>
    <scope>NUCLEOTIDE SEQUENCE [LARGE SCALE GENOMIC DNA]</scope>
    <source>
        <strain evidence="4 5">PY_sf001</strain>
    </source>
</reference>
<dbReference type="AlphaFoldDB" id="A0A210PQZ1"/>
<dbReference type="Gene3D" id="1.10.260.100">
    <property type="match status" value="2"/>
</dbReference>
<dbReference type="STRING" id="6573.A0A210PQZ1"/>
<keyword evidence="1" id="KW-0677">Repeat</keyword>
<feature type="compositionally biased region" description="Acidic residues" evidence="2">
    <location>
        <begin position="1"/>
        <end position="14"/>
    </location>
</feature>
<dbReference type="InterPro" id="IPR041243">
    <property type="entry name" value="STI1/HOP_DP"/>
</dbReference>
<name>A0A210PQZ1_MIZYE</name>
<feature type="compositionally biased region" description="Low complexity" evidence="2">
    <location>
        <begin position="91"/>
        <end position="101"/>
    </location>
</feature>
<accession>A0A210PQZ1</accession>
<evidence type="ECO:0000256" key="2">
    <source>
        <dbReference type="SAM" id="MobiDB-lite"/>
    </source>
</evidence>
<gene>
    <name evidence="4" type="ORF">KP79_PYT07612</name>
</gene>
<evidence type="ECO:0000256" key="1">
    <source>
        <dbReference type="ARBA" id="ARBA00022737"/>
    </source>
</evidence>
<dbReference type="EMBL" id="NEDP02005552">
    <property type="protein sequence ID" value="OWF38905.1"/>
    <property type="molecule type" value="Genomic_DNA"/>
</dbReference>
<dbReference type="OrthoDB" id="71407at2759"/>